<dbReference type="GO" id="GO:0050661">
    <property type="term" value="F:NADP binding"/>
    <property type="evidence" value="ECO:0007669"/>
    <property type="project" value="TreeGrafter"/>
</dbReference>
<evidence type="ECO:0000313" key="6">
    <source>
        <dbReference type="Proteomes" id="UP001403385"/>
    </source>
</evidence>
<dbReference type="Pfam" id="PF08501">
    <property type="entry name" value="Shikimate_dh_N"/>
    <property type="match status" value="1"/>
</dbReference>
<evidence type="ECO:0000256" key="3">
    <source>
        <dbReference type="ARBA" id="ARBA00023141"/>
    </source>
</evidence>
<dbReference type="AlphaFoldDB" id="A0AAW9S703"/>
<evidence type="ECO:0000259" key="4">
    <source>
        <dbReference type="Pfam" id="PF08501"/>
    </source>
</evidence>
<accession>A0AAW9S703</accession>
<comment type="caution">
    <text evidence="5">The sequence shown here is derived from an EMBL/GenBank/DDBJ whole genome shotgun (WGS) entry which is preliminary data.</text>
</comment>
<dbReference type="SUPFAM" id="SSF51735">
    <property type="entry name" value="NAD(P)-binding Rossmann-fold domains"/>
    <property type="match status" value="1"/>
</dbReference>
<dbReference type="GO" id="GO:0004764">
    <property type="term" value="F:shikimate 3-dehydrogenase (NADP+) activity"/>
    <property type="evidence" value="ECO:0007669"/>
    <property type="project" value="InterPro"/>
</dbReference>
<name>A0AAW9S703_9BACT</name>
<dbReference type="GO" id="GO:0019632">
    <property type="term" value="P:shikimate metabolic process"/>
    <property type="evidence" value="ECO:0007669"/>
    <property type="project" value="TreeGrafter"/>
</dbReference>
<gene>
    <name evidence="5" type="ORF">AAG747_17140</name>
</gene>
<dbReference type="InterPro" id="IPR036291">
    <property type="entry name" value="NAD(P)-bd_dom_sf"/>
</dbReference>
<dbReference type="PANTHER" id="PTHR21089:SF1">
    <property type="entry name" value="BIFUNCTIONAL 3-DEHYDROQUINATE DEHYDRATASE_SHIKIMATE DEHYDROGENASE, CHLOROPLASTIC"/>
    <property type="match status" value="1"/>
</dbReference>
<evidence type="ECO:0000313" key="5">
    <source>
        <dbReference type="EMBL" id="MEN7549653.1"/>
    </source>
</evidence>
<dbReference type="Gene3D" id="3.40.50.720">
    <property type="entry name" value="NAD(P)-binding Rossmann-like Domain"/>
    <property type="match status" value="1"/>
</dbReference>
<feature type="domain" description="Shikimate dehydrogenase substrate binding N-terminal" evidence="4">
    <location>
        <begin position="7"/>
        <end position="89"/>
    </location>
</feature>
<sequence length="248" mass="27627">MNNVYGLIGYPLTHSFSKKYFSDKFEKEGITGSIYNLFEIPAIERLPEIIRNTSGLKGLNVTIPYKQDVIPFLTSLDSSAQKVGAVNVIKVRSNGDLIGFNSDYYGFYKSLENLLAGQKVQKALILGTGGAAKAVKAVLDDLQIQALFVSRNPGERSDCIAYEQVDQGLLNEYKLIINTTPLGTYPNIDACPELPYDLLDGTHYVHDLVYNPSTTLLMKKAEQQGSKVKNGYEMLVLQAEKSWEIWNE</sequence>
<proteinExistence type="predicted"/>
<keyword evidence="3" id="KW-0057">Aromatic amino acid biosynthesis</keyword>
<keyword evidence="3" id="KW-0028">Amino-acid biosynthesis</keyword>
<dbReference type="GO" id="GO:0009073">
    <property type="term" value="P:aromatic amino acid family biosynthetic process"/>
    <property type="evidence" value="ECO:0007669"/>
    <property type="project" value="UniProtKB-KW"/>
</dbReference>
<dbReference type="InterPro" id="IPR046346">
    <property type="entry name" value="Aminoacid_DH-like_N_sf"/>
</dbReference>
<comment type="pathway">
    <text evidence="1">Metabolic intermediate biosynthesis; chorismate biosynthesis; chorismate from D-erythrose 4-phosphate and phosphoenolpyruvate: step 4/7.</text>
</comment>
<dbReference type="EMBL" id="JBDKWZ010000009">
    <property type="protein sequence ID" value="MEN7549653.1"/>
    <property type="molecule type" value="Genomic_DNA"/>
</dbReference>
<dbReference type="GO" id="GO:0005829">
    <property type="term" value="C:cytosol"/>
    <property type="evidence" value="ECO:0007669"/>
    <property type="project" value="TreeGrafter"/>
</dbReference>
<keyword evidence="2" id="KW-0560">Oxidoreductase</keyword>
<dbReference type="InterPro" id="IPR022893">
    <property type="entry name" value="Shikimate_DH_fam"/>
</dbReference>
<organism evidence="5 6">
    <name type="scientific">Rapidithrix thailandica</name>
    <dbReference type="NCBI Taxonomy" id="413964"/>
    <lineage>
        <taxon>Bacteria</taxon>
        <taxon>Pseudomonadati</taxon>
        <taxon>Bacteroidota</taxon>
        <taxon>Cytophagia</taxon>
        <taxon>Cytophagales</taxon>
        <taxon>Flammeovirgaceae</taxon>
        <taxon>Rapidithrix</taxon>
    </lineage>
</organism>
<protein>
    <submittedName>
        <fullName evidence="5">Shikimate dehydrogenase</fullName>
    </submittedName>
</protein>
<dbReference type="Gene3D" id="3.40.50.10860">
    <property type="entry name" value="Leucine Dehydrogenase, chain A, domain 1"/>
    <property type="match status" value="1"/>
</dbReference>
<evidence type="ECO:0000256" key="1">
    <source>
        <dbReference type="ARBA" id="ARBA00004871"/>
    </source>
</evidence>
<dbReference type="RefSeq" id="WP_346822432.1">
    <property type="nucleotide sequence ID" value="NZ_JBDKWZ010000009.1"/>
</dbReference>
<dbReference type="InterPro" id="IPR013708">
    <property type="entry name" value="Shikimate_DH-bd_N"/>
</dbReference>
<dbReference type="PANTHER" id="PTHR21089">
    <property type="entry name" value="SHIKIMATE DEHYDROGENASE"/>
    <property type="match status" value="1"/>
</dbReference>
<evidence type="ECO:0000256" key="2">
    <source>
        <dbReference type="ARBA" id="ARBA00023002"/>
    </source>
</evidence>
<dbReference type="GO" id="GO:0009423">
    <property type="term" value="P:chorismate biosynthetic process"/>
    <property type="evidence" value="ECO:0007669"/>
    <property type="project" value="TreeGrafter"/>
</dbReference>
<keyword evidence="6" id="KW-1185">Reference proteome</keyword>
<reference evidence="5 6" key="1">
    <citation type="submission" date="2024-04" db="EMBL/GenBank/DDBJ databases">
        <title>Novel genus in family Flammeovirgaceae.</title>
        <authorList>
            <person name="Nguyen T.H."/>
            <person name="Vuong T.Q."/>
            <person name="Le H."/>
            <person name="Kim S.-G."/>
        </authorList>
    </citation>
    <scope>NUCLEOTIDE SEQUENCE [LARGE SCALE GENOMIC DNA]</scope>
    <source>
        <strain evidence="5 6">JCM 23209</strain>
    </source>
</reference>
<dbReference type="SUPFAM" id="SSF53223">
    <property type="entry name" value="Aminoacid dehydrogenase-like, N-terminal domain"/>
    <property type="match status" value="1"/>
</dbReference>
<dbReference type="CDD" id="cd01065">
    <property type="entry name" value="NAD_bind_Shikimate_DH"/>
    <property type="match status" value="1"/>
</dbReference>
<dbReference type="Proteomes" id="UP001403385">
    <property type="component" value="Unassembled WGS sequence"/>
</dbReference>